<evidence type="ECO:0000313" key="5">
    <source>
        <dbReference type="Proteomes" id="UP000030651"/>
    </source>
</evidence>
<dbReference type="OrthoDB" id="5344254at2759"/>
<keyword evidence="1" id="KW-0732">Signal</keyword>
<evidence type="ECO:0000259" key="3">
    <source>
        <dbReference type="Pfam" id="PF25581"/>
    </source>
</evidence>
<protein>
    <recommendedName>
        <fullName evidence="6">AttH domain-containing protein</fullName>
    </recommendedName>
</protein>
<dbReference type="GeneID" id="19278212"/>
<feature type="domain" description="Diels-Alderase N-terminal" evidence="2">
    <location>
        <begin position="57"/>
        <end position="219"/>
    </location>
</feature>
<feature type="signal peptide" evidence="1">
    <location>
        <begin position="1"/>
        <end position="20"/>
    </location>
</feature>
<feature type="chain" id="PRO_5004835114" description="AttH domain-containing protein" evidence="1">
    <location>
        <begin position="21"/>
        <end position="364"/>
    </location>
</feature>
<reference evidence="5" key="1">
    <citation type="journal article" date="2015" name="BMC Genomics">
        <title>Genomic and transcriptomic analysis of the endophytic fungus Pestalotiopsis fici reveals its lifestyle and high potential for synthesis of natural products.</title>
        <authorList>
            <person name="Wang X."/>
            <person name="Zhang X."/>
            <person name="Liu L."/>
            <person name="Xiang M."/>
            <person name="Wang W."/>
            <person name="Sun X."/>
            <person name="Che Y."/>
            <person name="Guo L."/>
            <person name="Liu G."/>
            <person name="Guo L."/>
            <person name="Wang C."/>
            <person name="Yin W.B."/>
            <person name="Stadler M."/>
            <person name="Zhang X."/>
            <person name="Liu X."/>
        </authorList>
    </citation>
    <scope>NUCLEOTIDE SEQUENCE [LARGE SCALE GENOMIC DNA]</scope>
    <source>
        <strain evidence="5">W106-1 / CGMCC3.15140</strain>
    </source>
</reference>
<evidence type="ECO:0000313" key="4">
    <source>
        <dbReference type="EMBL" id="ETS74715.1"/>
    </source>
</evidence>
<dbReference type="Pfam" id="PF25581">
    <property type="entry name" value="AsqO_C"/>
    <property type="match status" value="1"/>
</dbReference>
<dbReference type="eggNOG" id="ENOG502SMYB">
    <property type="taxonomic scope" value="Eukaryota"/>
</dbReference>
<organism evidence="4 5">
    <name type="scientific">Pestalotiopsis fici (strain W106-1 / CGMCC3.15140)</name>
    <dbReference type="NCBI Taxonomy" id="1229662"/>
    <lineage>
        <taxon>Eukaryota</taxon>
        <taxon>Fungi</taxon>
        <taxon>Dikarya</taxon>
        <taxon>Ascomycota</taxon>
        <taxon>Pezizomycotina</taxon>
        <taxon>Sordariomycetes</taxon>
        <taxon>Xylariomycetidae</taxon>
        <taxon>Amphisphaeriales</taxon>
        <taxon>Sporocadaceae</taxon>
        <taxon>Pestalotiopsis</taxon>
    </lineage>
</organism>
<dbReference type="InParanoid" id="W3WLD8"/>
<dbReference type="RefSeq" id="XP_007839971.1">
    <property type="nucleotide sequence ID" value="XM_007841780.1"/>
</dbReference>
<accession>W3WLD8</accession>
<dbReference type="Pfam" id="PF24137">
    <property type="entry name" value="DA_N"/>
    <property type="match status" value="1"/>
</dbReference>
<dbReference type="InterPro" id="IPR057722">
    <property type="entry name" value="AsqO/PenF-like_C"/>
</dbReference>
<dbReference type="EMBL" id="KI912119">
    <property type="protein sequence ID" value="ETS74715.1"/>
    <property type="molecule type" value="Genomic_DNA"/>
</dbReference>
<dbReference type="Proteomes" id="UP000030651">
    <property type="component" value="Unassembled WGS sequence"/>
</dbReference>
<evidence type="ECO:0008006" key="6">
    <source>
        <dbReference type="Google" id="ProtNLM"/>
    </source>
</evidence>
<dbReference type="HOGENOM" id="CLU_051719_1_0_1"/>
<name>W3WLD8_PESFW</name>
<dbReference type="KEGG" id="pfy:PFICI_13199"/>
<evidence type="ECO:0000259" key="2">
    <source>
        <dbReference type="Pfam" id="PF24137"/>
    </source>
</evidence>
<sequence>MPFYKLTALAVLALTRCALAYSEPRAYVIPSGQFDGTARADEVVDKAAFDGPQVTVNNGSAYQWWYFDAVAQDSNATLVAQFYPGWFSESNAVLLNIVWPNGTSYANVIPVGDLQLTTIGEGSQGYVDSGSMSWFGASDLSVYHLTLDLPEAGVSGKITMRSRAPAHVACGLRLPGASFEFAPYLYWANAVPDSYASVDLLVNGTELSFSGSGYHDQNWGTAPFASDLTQWYWGHSSIGNYSLVYFYHIDAELSVTASAYLSENGEPIIASCASSVIEVAPQGANVTVPLALGTDVERWLISISDPIRGDFNFTVENMVMAADQEIYTRWVTKTTGGCIGCDSQTGTGIIEWMNNPTLALTADA</sequence>
<dbReference type="InterPro" id="IPR056402">
    <property type="entry name" value="DA_N"/>
</dbReference>
<keyword evidence="5" id="KW-1185">Reference proteome</keyword>
<feature type="domain" description="AsqO/PenF-like C-terminal" evidence="3">
    <location>
        <begin position="226"/>
        <end position="354"/>
    </location>
</feature>
<proteinExistence type="predicted"/>
<dbReference type="SUPFAM" id="SSF159245">
    <property type="entry name" value="AttH-like"/>
    <property type="match status" value="1"/>
</dbReference>
<dbReference type="AlphaFoldDB" id="W3WLD8"/>
<gene>
    <name evidence="4" type="ORF">PFICI_13199</name>
</gene>
<dbReference type="OMA" id="YWGHGRA"/>
<evidence type="ECO:0000256" key="1">
    <source>
        <dbReference type="SAM" id="SignalP"/>
    </source>
</evidence>